<dbReference type="Proteomes" id="UP001234178">
    <property type="component" value="Unassembled WGS sequence"/>
</dbReference>
<dbReference type="EMBL" id="JAOYFB010000038">
    <property type="protein sequence ID" value="KAK4026790.1"/>
    <property type="molecule type" value="Genomic_DNA"/>
</dbReference>
<keyword evidence="2" id="KW-1185">Reference proteome</keyword>
<protein>
    <submittedName>
        <fullName evidence="1">Uncharacterized protein</fullName>
    </submittedName>
</protein>
<reference evidence="1 2" key="1">
    <citation type="journal article" date="2023" name="Nucleic Acids Res.">
        <title>The hologenome of Daphnia magna reveals possible DNA methylation and microbiome-mediated evolution of the host genome.</title>
        <authorList>
            <person name="Chaturvedi A."/>
            <person name="Li X."/>
            <person name="Dhandapani V."/>
            <person name="Marshall H."/>
            <person name="Kissane S."/>
            <person name="Cuenca-Cambronero M."/>
            <person name="Asole G."/>
            <person name="Calvet F."/>
            <person name="Ruiz-Romero M."/>
            <person name="Marangio P."/>
            <person name="Guigo R."/>
            <person name="Rago D."/>
            <person name="Mirbahai L."/>
            <person name="Eastwood N."/>
            <person name="Colbourne J.K."/>
            <person name="Zhou J."/>
            <person name="Mallon E."/>
            <person name="Orsini L."/>
        </authorList>
    </citation>
    <scope>NUCLEOTIDE SEQUENCE [LARGE SCALE GENOMIC DNA]</scope>
    <source>
        <strain evidence="1">LRV0_1</strain>
    </source>
</reference>
<name>A0ABR0ANT9_9CRUS</name>
<accession>A0ABR0ANT9</accession>
<proteinExistence type="predicted"/>
<organism evidence="1 2">
    <name type="scientific">Daphnia magna</name>
    <dbReference type="NCBI Taxonomy" id="35525"/>
    <lineage>
        <taxon>Eukaryota</taxon>
        <taxon>Metazoa</taxon>
        <taxon>Ecdysozoa</taxon>
        <taxon>Arthropoda</taxon>
        <taxon>Crustacea</taxon>
        <taxon>Branchiopoda</taxon>
        <taxon>Diplostraca</taxon>
        <taxon>Cladocera</taxon>
        <taxon>Anomopoda</taxon>
        <taxon>Daphniidae</taxon>
        <taxon>Daphnia</taxon>
    </lineage>
</organism>
<gene>
    <name evidence="1" type="ORF">OUZ56_015816</name>
</gene>
<evidence type="ECO:0000313" key="2">
    <source>
        <dbReference type="Proteomes" id="UP001234178"/>
    </source>
</evidence>
<comment type="caution">
    <text evidence="1">The sequence shown here is derived from an EMBL/GenBank/DDBJ whole genome shotgun (WGS) entry which is preliminary data.</text>
</comment>
<sequence>MNLFLVGQLSQDEEISMMISQVNFARPWDMSGNGNANCNNDNHLTSSKLGLAPLQTSRFRATGA</sequence>
<evidence type="ECO:0000313" key="1">
    <source>
        <dbReference type="EMBL" id="KAK4026790.1"/>
    </source>
</evidence>